<name>A0ABN9VGS3_9DINO</name>
<evidence type="ECO:0000313" key="2">
    <source>
        <dbReference type="EMBL" id="CAK0872352.1"/>
    </source>
</evidence>
<dbReference type="EMBL" id="CAUYUJ010017163">
    <property type="protein sequence ID" value="CAK0872352.1"/>
    <property type="molecule type" value="Genomic_DNA"/>
</dbReference>
<gene>
    <name evidence="2" type="ORF">PCOR1329_LOCUS57851</name>
</gene>
<organism evidence="2 3">
    <name type="scientific">Prorocentrum cordatum</name>
    <dbReference type="NCBI Taxonomy" id="2364126"/>
    <lineage>
        <taxon>Eukaryota</taxon>
        <taxon>Sar</taxon>
        <taxon>Alveolata</taxon>
        <taxon>Dinophyceae</taxon>
        <taxon>Prorocentrales</taxon>
        <taxon>Prorocentraceae</taxon>
        <taxon>Prorocentrum</taxon>
    </lineage>
</organism>
<feature type="compositionally biased region" description="Basic and acidic residues" evidence="1">
    <location>
        <begin position="1"/>
        <end position="10"/>
    </location>
</feature>
<comment type="caution">
    <text evidence="2">The sequence shown here is derived from an EMBL/GenBank/DDBJ whole genome shotgun (WGS) entry which is preliminary data.</text>
</comment>
<accession>A0ABN9VGS3</accession>
<proteinExistence type="predicted"/>
<evidence type="ECO:0000313" key="3">
    <source>
        <dbReference type="Proteomes" id="UP001189429"/>
    </source>
</evidence>
<dbReference type="Proteomes" id="UP001189429">
    <property type="component" value="Unassembled WGS sequence"/>
</dbReference>
<feature type="compositionally biased region" description="Polar residues" evidence="1">
    <location>
        <begin position="12"/>
        <end position="23"/>
    </location>
</feature>
<sequence>MKERDKEVENMKAQTFNPADTSSAKLRTKIGPYDSRFVPILRNAKWTSKGVWVSSPVTALSTKAEEGSTTLSLKEEEEEEARKEWKGKRIQIILPSGVRHAYSVVSNSAKVLTVEPPLQRSYDAGWEVRICARSRDMKTDCT</sequence>
<feature type="region of interest" description="Disordered" evidence="1">
    <location>
        <begin position="1"/>
        <end position="23"/>
    </location>
</feature>
<protein>
    <submittedName>
        <fullName evidence="2">Uncharacterized protein</fullName>
    </submittedName>
</protein>
<reference evidence="2" key="1">
    <citation type="submission" date="2023-10" db="EMBL/GenBank/DDBJ databases">
        <authorList>
            <person name="Chen Y."/>
            <person name="Shah S."/>
            <person name="Dougan E. K."/>
            <person name="Thang M."/>
            <person name="Chan C."/>
        </authorList>
    </citation>
    <scope>NUCLEOTIDE SEQUENCE [LARGE SCALE GENOMIC DNA]</scope>
</reference>
<keyword evidence="3" id="KW-1185">Reference proteome</keyword>
<evidence type="ECO:0000256" key="1">
    <source>
        <dbReference type="SAM" id="MobiDB-lite"/>
    </source>
</evidence>